<name>A0AAD6IA27_PENCN</name>
<reference evidence="23" key="1">
    <citation type="journal article" date="2023" name="IMA Fungus">
        <title>Comparative genomic study of the Penicillium genus elucidates a diverse pangenome and 15 lateral gene transfer events.</title>
        <authorList>
            <person name="Petersen C."/>
            <person name="Sorensen T."/>
            <person name="Nielsen M.R."/>
            <person name="Sondergaard T.E."/>
            <person name="Sorensen J.L."/>
            <person name="Fitzpatrick D.A."/>
            <person name="Frisvad J.C."/>
            <person name="Nielsen K.L."/>
        </authorList>
    </citation>
    <scope>NUCLEOTIDE SEQUENCE</scope>
    <source>
        <strain evidence="23">IBT 15450</strain>
    </source>
</reference>
<evidence type="ECO:0000256" key="14">
    <source>
        <dbReference type="ARBA" id="ARBA00023136"/>
    </source>
</evidence>
<feature type="domain" description="Cation-transporting P-type ATPase C-terminal" evidence="21">
    <location>
        <begin position="1000"/>
        <end position="1178"/>
    </location>
</feature>
<organism evidence="23 24">
    <name type="scientific">Penicillium canescens</name>
    <dbReference type="NCBI Taxonomy" id="5083"/>
    <lineage>
        <taxon>Eukaryota</taxon>
        <taxon>Fungi</taxon>
        <taxon>Dikarya</taxon>
        <taxon>Ascomycota</taxon>
        <taxon>Pezizomycotina</taxon>
        <taxon>Eurotiomycetes</taxon>
        <taxon>Eurotiomycetidae</taxon>
        <taxon>Eurotiales</taxon>
        <taxon>Aspergillaceae</taxon>
        <taxon>Penicillium</taxon>
    </lineage>
</organism>
<proteinExistence type="inferred from homology"/>
<evidence type="ECO:0000256" key="5">
    <source>
        <dbReference type="ARBA" id="ARBA00022692"/>
    </source>
</evidence>
<dbReference type="NCBIfam" id="TIGR01494">
    <property type="entry name" value="ATPase_P-type"/>
    <property type="match status" value="2"/>
</dbReference>
<comment type="catalytic activity">
    <reaction evidence="16 18">
        <text>Ca(2+)(in) + ATP + H2O = Ca(2+)(out) + ADP + phosphate + H(+)</text>
        <dbReference type="Rhea" id="RHEA:18105"/>
        <dbReference type="ChEBI" id="CHEBI:15377"/>
        <dbReference type="ChEBI" id="CHEBI:15378"/>
        <dbReference type="ChEBI" id="CHEBI:29108"/>
        <dbReference type="ChEBI" id="CHEBI:30616"/>
        <dbReference type="ChEBI" id="CHEBI:43474"/>
        <dbReference type="ChEBI" id="CHEBI:456216"/>
        <dbReference type="EC" id="7.2.2.10"/>
    </reaction>
</comment>
<dbReference type="InterPro" id="IPR023298">
    <property type="entry name" value="ATPase_P-typ_TM_dom_sf"/>
</dbReference>
<dbReference type="PRINTS" id="PR00119">
    <property type="entry name" value="CATATPASE"/>
</dbReference>
<evidence type="ECO:0000256" key="18">
    <source>
        <dbReference type="RuleBase" id="RU361146"/>
    </source>
</evidence>
<evidence type="ECO:0000256" key="16">
    <source>
        <dbReference type="ARBA" id="ARBA00048694"/>
    </source>
</evidence>
<keyword evidence="5 18" id="KW-0812">Transmembrane</keyword>
<dbReference type="SFLD" id="SFLDF00027">
    <property type="entry name" value="p-type_atpase"/>
    <property type="match status" value="1"/>
</dbReference>
<keyword evidence="12 18" id="KW-1133">Transmembrane helix</keyword>
<feature type="transmembrane region" description="Helical" evidence="18">
    <location>
        <begin position="972"/>
        <end position="993"/>
    </location>
</feature>
<keyword evidence="3" id="KW-0926">Vacuole</keyword>
<evidence type="ECO:0000256" key="10">
    <source>
        <dbReference type="ARBA" id="ARBA00022842"/>
    </source>
</evidence>
<dbReference type="PANTHER" id="PTHR24093:SF423">
    <property type="entry name" value="CALCIUM-TRANSPORTING ATPASE"/>
    <property type="match status" value="1"/>
</dbReference>
<feature type="transmembrane region" description="Helical" evidence="18">
    <location>
        <begin position="1125"/>
        <end position="1145"/>
    </location>
</feature>
<keyword evidence="7 18" id="KW-0547">Nucleotide-binding</keyword>
<evidence type="ECO:0000256" key="11">
    <source>
        <dbReference type="ARBA" id="ARBA00022967"/>
    </source>
</evidence>
<feature type="compositionally biased region" description="Polar residues" evidence="19">
    <location>
        <begin position="1259"/>
        <end position="1286"/>
    </location>
</feature>
<dbReference type="GO" id="GO:0005886">
    <property type="term" value="C:plasma membrane"/>
    <property type="evidence" value="ECO:0007669"/>
    <property type="project" value="TreeGrafter"/>
</dbReference>
<dbReference type="SUPFAM" id="SSF56784">
    <property type="entry name" value="HAD-like"/>
    <property type="match status" value="1"/>
</dbReference>
<keyword evidence="9 18" id="KW-0067">ATP-binding</keyword>
<dbReference type="PANTHER" id="PTHR24093">
    <property type="entry name" value="CATION TRANSPORTING ATPASE"/>
    <property type="match status" value="1"/>
</dbReference>
<dbReference type="EC" id="7.2.2.10" evidence="18"/>
<dbReference type="GO" id="GO:0005774">
    <property type="term" value="C:vacuolar membrane"/>
    <property type="evidence" value="ECO:0007669"/>
    <property type="project" value="UniProtKB-SubCell"/>
</dbReference>
<dbReference type="FunFam" id="2.70.150.10:FF:000028">
    <property type="entry name" value="Calcium-transporting ATPase"/>
    <property type="match status" value="1"/>
</dbReference>
<keyword evidence="11" id="KW-1278">Translocase</keyword>
<gene>
    <name evidence="23" type="ORF">N7460_008350</name>
</gene>
<keyword evidence="13 18" id="KW-0406">Ion transport</keyword>
<dbReference type="Pfam" id="PF13246">
    <property type="entry name" value="Cation_ATPase"/>
    <property type="match status" value="1"/>
</dbReference>
<dbReference type="InterPro" id="IPR008250">
    <property type="entry name" value="ATPase_P-typ_transduc_dom_A_sf"/>
</dbReference>
<feature type="region of interest" description="Disordered" evidence="19">
    <location>
        <begin position="86"/>
        <end position="111"/>
    </location>
</feature>
<comment type="function">
    <text evidence="18">Catalyzes the hydrolysis of ATP coupled with the transport of calcium.</text>
</comment>
<dbReference type="PRINTS" id="PR00121">
    <property type="entry name" value="NAKATPASE"/>
</dbReference>
<feature type="compositionally biased region" description="Low complexity" evidence="19">
    <location>
        <begin position="1"/>
        <end position="14"/>
    </location>
</feature>
<feature type="transmembrane region" description="Helical" evidence="18">
    <location>
        <begin position="319"/>
        <end position="338"/>
    </location>
</feature>
<dbReference type="Pfam" id="PF00122">
    <property type="entry name" value="E1-E2_ATPase"/>
    <property type="match status" value="1"/>
</dbReference>
<keyword evidence="8 18" id="KW-0106">Calcium</keyword>
<comment type="subcellular location">
    <subcellularLocation>
        <location evidence="18">Membrane</location>
        <topology evidence="18">Multi-pass membrane protein</topology>
    </subcellularLocation>
    <subcellularLocation>
        <location evidence="1">Vacuole membrane</location>
        <topology evidence="1">Multi-pass membrane protein</topology>
    </subcellularLocation>
</comment>
<evidence type="ECO:0000256" key="7">
    <source>
        <dbReference type="ARBA" id="ARBA00022741"/>
    </source>
</evidence>
<evidence type="ECO:0000259" key="21">
    <source>
        <dbReference type="Pfam" id="PF00689"/>
    </source>
</evidence>
<dbReference type="EMBL" id="JAQJZL010000009">
    <property type="protein sequence ID" value="KAJ6038579.1"/>
    <property type="molecule type" value="Genomic_DNA"/>
</dbReference>
<dbReference type="InterPro" id="IPR023214">
    <property type="entry name" value="HAD_sf"/>
</dbReference>
<dbReference type="GO" id="GO:0005388">
    <property type="term" value="F:P-type calcium transporter activity"/>
    <property type="evidence" value="ECO:0007669"/>
    <property type="project" value="UniProtKB-EC"/>
</dbReference>
<dbReference type="SFLD" id="SFLDG00002">
    <property type="entry name" value="C1.7:_P-type_atpase_like"/>
    <property type="match status" value="1"/>
</dbReference>
<dbReference type="Gene3D" id="1.20.1110.10">
    <property type="entry name" value="Calcium-transporting ATPase, transmembrane domain"/>
    <property type="match status" value="1"/>
</dbReference>
<feature type="transmembrane region" description="Helical" evidence="18">
    <location>
        <begin position="489"/>
        <end position="511"/>
    </location>
</feature>
<keyword evidence="14 18" id="KW-0472">Membrane</keyword>
<dbReference type="InterPro" id="IPR023299">
    <property type="entry name" value="ATPase_P-typ_cyto_dom_N"/>
</dbReference>
<evidence type="ECO:0000256" key="9">
    <source>
        <dbReference type="ARBA" id="ARBA00022840"/>
    </source>
</evidence>
<feature type="region of interest" description="Disordered" evidence="19">
    <location>
        <begin position="1"/>
        <end position="47"/>
    </location>
</feature>
<dbReference type="InterPro" id="IPR018303">
    <property type="entry name" value="ATPase_P-typ_P_site"/>
</dbReference>
<evidence type="ECO:0000259" key="22">
    <source>
        <dbReference type="Pfam" id="PF00690"/>
    </source>
</evidence>
<sequence length="1286" mass="140830">MASPSSHNNSSQHPLSPPPLMVTTSPDEESIRPKNASGDSRLRVSRFQRSLSVSSAAMPSAHSGPMGLNHSPVFPQSLDIIRNNLDPAPPLVHHGSHRPSRSIDGDALPPRSESIASTAATVVRSTGYSDVYSDPTVKLDYDDVSLSEALAPNPRDEAADFDVDENRFAFSPGQLNKMQNPKSLAAFYALGGLQGLEKGLRTDLMAGLSVDEGRLEGFVDFQQLTFPPHDKSLYISKPQLEANPAPAVTSTTSGSSKFEDRIRVYAENKLPARKSAGFFKLFWVAYNDKIIILLTIAAIVSLALGIYETVEGGTGVEWVEGVAICVAILIVTVVTAANDWQKEKQFAKLNKRNNDREVKAIRSGKSTLISVYDIMVGDVLHLEPGDSIPADGVLISGHGVKCDESSVTGESDHMKKTNGYDVWQRIIEGRANKNLDPFMVSGSKVLESVGTYLVTSVGRFSTYGRIMLSLQTSNDPTPLQVKLGYLANWIGYLGSAAAIILFLVLLFQFVADLPNHPDQSPAVKGQHFVDILIVAVTVIVVAVPEGLPLAVTLALAFATTRMVKENNLVRVLRACETMGNATVICSDKTGTLTQNKMTVVAGTWGSNQSFSRPSEGETRPSSRNISEVFQQMSAPVRDLIVQSVALNSTAFEEGINSQKEFIGSKTEVALLQLAHDYLGMDLTLERGSAEIVQLIPFDSTRKCMGLVYRHCNTGYRLLVKGAPEIMVRACSAQIADIATSKERLHAETLSEDDRRKIIETIDKYARESLRTIGMVYKDYLTWPPTDARKLEDDPCSADFDDVFRDMTWVGVVGIQDPLRPEVPPAIRKCYSAGVQVKMVTGDNIATAIAIASSCGIKTKDGLVMEGHDFRHLSGEELDRVIPRLQVLARSSPEDKRILVERLKILGETVAVTGDGTNDGPALRTADVGFSMGIAGTEVAKEASSIILLDDNFRSIVTAIAWGRTVNDAVAKFLQFQITVNITAVILTFVSSIYSDSNNPVLNAVQLLWVNLIMDTFAALALATDGPTAEILDRKPVPKSAPLFTMNMWKMILGQTVYKLAVIFMLYFAGDQLLNPQLDSSDPDLRSKQLSTVVFNTFVWMQVFNEFNCRRLDNKFNVFEGMFRNYWFLGINAVIVGGQIMIVFIGGQAFRVTRLSGILWAVCLICAVGCMPWAMILRMVPDHRFALFFNAVVGSISLVMWPFVKGLQAFSRGIKASFRPVTRFILQVFSRRVPKHNGDFPVQGSTNSQTREKEGPVSMMQCQQDTPECLQEPSQASVPPNIITTSP</sequence>
<feature type="transmembrane region" description="Helical" evidence="18">
    <location>
        <begin position="1047"/>
        <end position="1068"/>
    </location>
</feature>
<comment type="similarity">
    <text evidence="15 18">Belongs to the cation transport ATPase (P-type) (TC 3.A.3) family.</text>
</comment>
<evidence type="ECO:0000313" key="23">
    <source>
        <dbReference type="EMBL" id="KAJ6038579.1"/>
    </source>
</evidence>
<dbReference type="SFLD" id="SFLDS00003">
    <property type="entry name" value="Haloacid_Dehalogenase"/>
    <property type="match status" value="1"/>
</dbReference>
<evidence type="ECO:0000256" key="15">
    <source>
        <dbReference type="ARBA" id="ARBA00038148"/>
    </source>
</evidence>
<dbReference type="FunFam" id="3.40.1110.10:FF:000031">
    <property type="entry name" value="Calcium-transporting ATPase"/>
    <property type="match status" value="1"/>
</dbReference>
<dbReference type="CDD" id="cd02081">
    <property type="entry name" value="P-type_ATPase_Ca_PMCA-like"/>
    <property type="match status" value="1"/>
</dbReference>
<dbReference type="Gene3D" id="3.40.1110.10">
    <property type="entry name" value="Calcium-transporting ATPase, cytoplasmic domain N"/>
    <property type="match status" value="1"/>
</dbReference>
<evidence type="ECO:0000256" key="3">
    <source>
        <dbReference type="ARBA" id="ARBA00022554"/>
    </source>
</evidence>
<accession>A0AAD6IA27</accession>
<evidence type="ECO:0000256" key="6">
    <source>
        <dbReference type="ARBA" id="ARBA00022723"/>
    </source>
</evidence>
<keyword evidence="10" id="KW-0460">Magnesium</keyword>
<keyword evidence="4 18" id="KW-0109">Calcium transport</keyword>
<feature type="domain" description="Cation-transporting P-type ATPase N-terminal" evidence="22">
    <location>
        <begin position="256"/>
        <end position="301"/>
    </location>
</feature>
<dbReference type="Pfam" id="PF00689">
    <property type="entry name" value="Cation_ATPase_C"/>
    <property type="match status" value="1"/>
</dbReference>
<feature type="transmembrane region" description="Helical" evidence="18">
    <location>
        <begin position="1157"/>
        <end position="1178"/>
    </location>
</feature>
<evidence type="ECO:0000256" key="1">
    <source>
        <dbReference type="ARBA" id="ARBA00004128"/>
    </source>
</evidence>
<dbReference type="SUPFAM" id="SSF81665">
    <property type="entry name" value="Calcium ATPase, transmembrane domain M"/>
    <property type="match status" value="1"/>
</dbReference>
<dbReference type="GO" id="GO:0046872">
    <property type="term" value="F:metal ion binding"/>
    <property type="evidence" value="ECO:0007669"/>
    <property type="project" value="UniProtKB-KW"/>
</dbReference>
<feature type="transmembrane region" description="Helical" evidence="18">
    <location>
        <begin position="1184"/>
        <end position="1203"/>
    </location>
</feature>
<reference evidence="23" key="2">
    <citation type="submission" date="2023-01" db="EMBL/GenBank/DDBJ databases">
        <authorList>
            <person name="Petersen C."/>
        </authorList>
    </citation>
    <scope>NUCLEOTIDE SEQUENCE</scope>
    <source>
        <strain evidence="23">IBT 15450</strain>
    </source>
</reference>
<evidence type="ECO:0000256" key="13">
    <source>
        <dbReference type="ARBA" id="ARBA00023065"/>
    </source>
</evidence>
<comment type="caution">
    <text evidence="23">The sequence shown here is derived from an EMBL/GenBank/DDBJ whole genome shotgun (WGS) entry which is preliminary data.</text>
</comment>
<evidence type="ECO:0000256" key="12">
    <source>
        <dbReference type="ARBA" id="ARBA00022989"/>
    </source>
</evidence>
<dbReference type="InterPro" id="IPR006408">
    <property type="entry name" value="P-type_ATPase_IIB"/>
</dbReference>
<comment type="caution">
    <text evidence="18">Lacks conserved residue(s) required for the propagation of feature annotation.</text>
</comment>
<evidence type="ECO:0000313" key="24">
    <source>
        <dbReference type="Proteomes" id="UP001219568"/>
    </source>
</evidence>
<dbReference type="InterPro" id="IPR044492">
    <property type="entry name" value="P_typ_ATPase_HD_dom"/>
</dbReference>
<dbReference type="Gene3D" id="3.40.50.1000">
    <property type="entry name" value="HAD superfamily/HAD-like"/>
    <property type="match status" value="1"/>
</dbReference>
<dbReference type="FunFam" id="3.40.50.1000:FF:000001">
    <property type="entry name" value="Phospholipid-transporting ATPase IC"/>
    <property type="match status" value="1"/>
</dbReference>
<dbReference type="SUPFAM" id="SSF81660">
    <property type="entry name" value="Metal cation-transporting ATPase, ATP-binding domain N"/>
    <property type="match status" value="1"/>
</dbReference>
<comment type="function">
    <text evidence="17">This magnesium-dependent enzyme catalyzes the hydrolysis of ATP coupled with the transport of calcium. Transports the calcium to the vacuole and participates in the control of the cytosolic free calcium.</text>
</comment>
<dbReference type="GO" id="GO:0016887">
    <property type="term" value="F:ATP hydrolysis activity"/>
    <property type="evidence" value="ECO:0007669"/>
    <property type="project" value="InterPro"/>
</dbReference>
<feature type="transmembrane region" description="Helical" evidence="18">
    <location>
        <begin position="290"/>
        <end position="307"/>
    </location>
</feature>
<dbReference type="InterPro" id="IPR004014">
    <property type="entry name" value="ATPase_P-typ_cation-transptr_N"/>
</dbReference>
<dbReference type="NCBIfam" id="TIGR01517">
    <property type="entry name" value="ATPase-IIB_Ca"/>
    <property type="match status" value="1"/>
</dbReference>
<evidence type="ECO:0000259" key="20">
    <source>
        <dbReference type="Pfam" id="PF00122"/>
    </source>
</evidence>
<keyword evidence="2 18" id="KW-0813">Transport</keyword>
<dbReference type="Gene3D" id="2.70.150.10">
    <property type="entry name" value="Calcium-transporting ATPase, cytoplasmic transduction domain A"/>
    <property type="match status" value="1"/>
</dbReference>
<dbReference type="GO" id="GO:0005524">
    <property type="term" value="F:ATP binding"/>
    <property type="evidence" value="ECO:0007669"/>
    <property type="project" value="UniProtKB-KW"/>
</dbReference>
<dbReference type="InterPro" id="IPR059000">
    <property type="entry name" value="ATPase_P-type_domA"/>
</dbReference>
<dbReference type="Proteomes" id="UP001219568">
    <property type="component" value="Unassembled WGS sequence"/>
</dbReference>
<evidence type="ECO:0000256" key="19">
    <source>
        <dbReference type="SAM" id="MobiDB-lite"/>
    </source>
</evidence>
<dbReference type="FunFam" id="1.20.1110.10:FF:000039">
    <property type="entry name" value="Calcium-transporting ATPase"/>
    <property type="match status" value="1"/>
</dbReference>
<dbReference type="PROSITE" id="PS00154">
    <property type="entry name" value="ATPASE_E1_E2"/>
    <property type="match status" value="1"/>
</dbReference>
<keyword evidence="6" id="KW-0479">Metal-binding</keyword>
<dbReference type="InterPro" id="IPR001757">
    <property type="entry name" value="P_typ_ATPase"/>
</dbReference>
<dbReference type="InterPro" id="IPR036412">
    <property type="entry name" value="HAD-like_sf"/>
</dbReference>
<feature type="domain" description="P-type ATPase A" evidence="20">
    <location>
        <begin position="355"/>
        <end position="470"/>
    </location>
</feature>
<evidence type="ECO:0000256" key="4">
    <source>
        <dbReference type="ARBA" id="ARBA00022568"/>
    </source>
</evidence>
<protein>
    <recommendedName>
        <fullName evidence="18">Calcium-transporting ATPase</fullName>
        <ecNumber evidence="18">7.2.2.10</ecNumber>
    </recommendedName>
</protein>
<feature type="region of interest" description="Disordered" evidence="19">
    <location>
        <begin position="1236"/>
        <end position="1286"/>
    </location>
</feature>
<dbReference type="InterPro" id="IPR006068">
    <property type="entry name" value="ATPase_P-typ_cation-transptr_C"/>
</dbReference>
<evidence type="ECO:0000256" key="2">
    <source>
        <dbReference type="ARBA" id="ARBA00022448"/>
    </source>
</evidence>
<keyword evidence="24" id="KW-1185">Reference proteome</keyword>
<dbReference type="FunFam" id="3.40.50.1000:FF:000018">
    <property type="entry name" value="Calcium-transporting ATPase"/>
    <property type="match status" value="1"/>
</dbReference>
<dbReference type="SUPFAM" id="SSF81653">
    <property type="entry name" value="Calcium ATPase, transduction domain A"/>
    <property type="match status" value="1"/>
</dbReference>
<dbReference type="GO" id="GO:0006874">
    <property type="term" value="P:intracellular calcium ion homeostasis"/>
    <property type="evidence" value="ECO:0007669"/>
    <property type="project" value="UniProtKB-ARBA"/>
</dbReference>
<dbReference type="Pfam" id="PF00690">
    <property type="entry name" value="Cation_ATPase_N"/>
    <property type="match status" value="1"/>
</dbReference>
<evidence type="ECO:0000256" key="8">
    <source>
        <dbReference type="ARBA" id="ARBA00022837"/>
    </source>
</evidence>
<evidence type="ECO:0000256" key="17">
    <source>
        <dbReference type="ARBA" id="ARBA00059328"/>
    </source>
</evidence>
<feature type="transmembrane region" description="Helical" evidence="18">
    <location>
        <begin position="531"/>
        <end position="558"/>
    </location>
</feature>